<dbReference type="Proteomes" id="UP001164459">
    <property type="component" value="Chromosome"/>
</dbReference>
<dbReference type="EMBL" id="CP114040">
    <property type="protein sequence ID" value="WAS90295.1"/>
    <property type="molecule type" value="Genomic_DNA"/>
</dbReference>
<feature type="compositionally biased region" description="Low complexity" evidence="2">
    <location>
        <begin position="1"/>
        <end position="27"/>
    </location>
</feature>
<dbReference type="Pfam" id="PF13517">
    <property type="entry name" value="FG-GAP_3"/>
    <property type="match status" value="1"/>
</dbReference>
<dbReference type="InterPro" id="IPR013517">
    <property type="entry name" value="FG-GAP"/>
</dbReference>
<dbReference type="Gene3D" id="2.130.10.130">
    <property type="entry name" value="Integrin alpha, N-terminal"/>
    <property type="match status" value="2"/>
</dbReference>
<dbReference type="PANTHER" id="PTHR46580:SF4">
    <property type="entry name" value="ATP_GTP-BINDING PROTEIN"/>
    <property type="match status" value="1"/>
</dbReference>
<keyword evidence="1" id="KW-0732">Signal</keyword>
<dbReference type="RefSeq" id="WP_269032625.1">
    <property type="nucleotide sequence ID" value="NZ_CP114040.1"/>
</dbReference>
<dbReference type="PANTHER" id="PTHR46580">
    <property type="entry name" value="SENSOR KINASE-RELATED"/>
    <property type="match status" value="1"/>
</dbReference>
<reference evidence="3" key="1">
    <citation type="submission" date="2022-11" db="EMBL/GenBank/DDBJ databases">
        <title>Minimal conservation of predation-associated metabolite biosynthetic gene clusters underscores biosynthetic potential of Myxococcota including descriptions for ten novel species: Archangium lansinium sp. nov., Myxococcus landrumus sp. nov., Nannocystis bai.</title>
        <authorList>
            <person name="Ahearne A."/>
            <person name="Stevens C."/>
            <person name="Dowd S."/>
        </authorList>
    </citation>
    <scope>NUCLEOTIDE SEQUENCE</scope>
    <source>
        <strain evidence="3">Fl3</strain>
    </source>
</reference>
<accession>A0ABY7GTN8</accession>
<evidence type="ECO:0000313" key="3">
    <source>
        <dbReference type="EMBL" id="WAS90295.1"/>
    </source>
</evidence>
<evidence type="ECO:0000256" key="1">
    <source>
        <dbReference type="ARBA" id="ARBA00022729"/>
    </source>
</evidence>
<name>A0ABY7GTN8_9BACT</name>
<sequence length="449" mass="45584">MTSSTGDPSPTEPTSETSATSETSDTSGPPPECRSDSDCDGFCEYCVEGECYDAVGCCGVVAGPQGELELRCQGYGCEYYDDCSDGEVCEEPGGCVLIEAIPLCERLPLTLSELPLQGQAEALALVDLDGDAARDLVVVLPDAGQVEVLLGDGLGGFAPGEVFPTGMFEGTQRLAVADFDGDGSQDLAVSQVPLAELSLLFGQDGVFAAPVADSAGNGPLQLWSGDFDGDGAPDLLSRGDDPDMRIALRLGDGMGGLGEPFGAVNLGTAKFTAAVGLAAGDPAELDLLLTDWNGPQVNVFEFAAGVGLEQVEALQAPGLVALDSLVAGDVDGDGQVDLIGHRETQGHELLTIWSLKQPRPDLRVEGAVVLGTVGDVDGDGAGDLVTGAPAAMRVIFVAGGEGPCVQSHPLADDPTPELLAAGDVDGDGRADVIAAAPGQASVALLRSGP</sequence>
<gene>
    <name evidence="3" type="ORF">O0S08_29250</name>
</gene>
<proteinExistence type="predicted"/>
<dbReference type="InterPro" id="IPR028994">
    <property type="entry name" value="Integrin_alpha_N"/>
</dbReference>
<evidence type="ECO:0000256" key="2">
    <source>
        <dbReference type="SAM" id="MobiDB-lite"/>
    </source>
</evidence>
<dbReference type="Pfam" id="PF01839">
    <property type="entry name" value="FG-GAP"/>
    <property type="match status" value="1"/>
</dbReference>
<organism evidence="3 4">
    <name type="scientific">Nannocystis punicea</name>
    <dbReference type="NCBI Taxonomy" id="2995304"/>
    <lineage>
        <taxon>Bacteria</taxon>
        <taxon>Pseudomonadati</taxon>
        <taxon>Myxococcota</taxon>
        <taxon>Polyangia</taxon>
        <taxon>Nannocystales</taxon>
        <taxon>Nannocystaceae</taxon>
        <taxon>Nannocystis</taxon>
    </lineage>
</organism>
<protein>
    <submittedName>
        <fullName evidence="3">FG-GAP and VCBS repeat-containing protein</fullName>
    </submittedName>
</protein>
<evidence type="ECO:0000313" key="4">
    <source>
        <dbReference type="Proteomes" id="UP001164459"/>
    </source>
</evidence>
<keyword evidence="4" id="KW-1185">Reference proteome</keyword>
<dbReference type="SUPFAM" id="SSF69318">
    <property type="entry name" value="Integrin alpha N-terminal domain"/>
    <property type="match status" value="1"/>
</dbReference>
<feature type="region of interest" description="Disordered" evidence="2">
    <location>
        <begin position="1"/>
        <end position="32"/>
    </location>
</feature>